<evidence type="ECO:0000256" key="18">
    <source>
        <dbReference type="ARBA" id="ARBA00044912"/>
    </source>
</evidence>
<proteinExistence type="inferred from homology"/>
<protein>
    <recommendedName>
        <fullName evidence="21">Lysosomal dipeptide transporter MFSD1</fullName>
    </recommendedName>
    <alternativeName>
        <fullName evidence="22">Major facilitator superfamily domain-containing protein 1</fullName>
    </alternativeName>
</protein>
<dbReference type="InterPro" id="IPR052187">
    <property type="entry name" value="MFSD1"/>
</dbReference>
<feature type="transmembrane region" description="Helical" evidence="25">
    <location>
        <begin position="360"/>
        <end position="385"/>
    </location>
</feature>
<dbReference type="Proteomes" id="UP000054937">
    <property type="component" value="Unassembled WGS sequence"/>
</dbReference>
<evidence type="ECO:0000256" key="14">
    <source>
        <dbReference type="ARBA" id="ARBA00044898"/>
    </source>
</evidence>
<evidence type="ECO:0000256" key="9">
    <source>
        <dbReference type="ARBA" id="ARBA00044878"/>
    </source>
</evidence>
<feature type="transmembrane region" description="Helical" evidence="25">
    <location>
        <begin position="157"/>
        <end position="173"/>
    </location>
</feature>
<sequence length="495" mass="56396">MDTQKQHTKSLIKNQLQEEYELAMDKIFKVKKWVMLLFIAFCSTGVYYQTSILSILRDDIKMQYEITDMQFSLIYTYSSIFQIVFTWITGLLNDYIGVEKLNIIYVFLTTLGLITFQIAQQYDSYIGTIIASVFIAISLETISVAQNTLTSYWFKRGSLSLSFSLIMFNLRVTEVISSNTVGPLYDVHDSLTLPLQVCIYVSLFSLFSTGVIYFIQKQRTAAQNKQIMILQEQEEYQNTKLSFQAFHYKKKIDIKQISSLPISFQLICAITCLGYSIFYPFTYQMESIFKQKFGVNKNNTGNLQSLMYTISMASPLLGILIDRVGKRLYLLAFGLFCGSLSFLILIILPSCEQSCLGPLYLPVILDGIYLCCLSSIVFSCLPLIVSKVQISTGYGVISSLKGIGMALFPLIISASYQKENGENLALIVLLIFSICNLFICVSLILYDRFKNNSILNEYQLKTKERYADQILELETKKNQKNPEYESLQSNGSTII</sequence>
<dbReference type="OrthoDB" id="424834at2759"/>
<feature type="transmembrane region" description="Helical" evidence="25">
    <location>
        <begin position="328"/>
        <end position="348"/>
    </location>
</feature>
<dbReference type="Pfam" id="PF07690">
    <property type="entry name" value="MFS_1"/>
    <property type="match status" value="1"/>
</dbReference>
<feature type="transmembrane region" description="Helical" evidence="25">
    <location>
        <begin position="424"/>
        <end position="446"/>
    </location>
</feature>
<evidence type="ECO:0000256" key="6">
    <source>
        <dbReference type="ARBA" id="ARBA00023136"/>
    </source>
</evidence>
<dbReference type="InterPro" id="IPR036259">
    <property type="entry name" value="MFS_trans_sf"/>
</dbReference>
<comment type="catalytic activity">
    <reaction evidence="16">
        <text>L-lysyl-L-lysine(out) = L-lysyl-L-lysine(in)</text>
        <dbReference type="Rhea" id="RHEA:79403"/>
        <dbReference type="ChEBI" id="CHEBI:229956"/>
    </reaction>
</comment>
<comment type="subcellular location">
    <subcellularLocation>
        <location evidence="1">Lysosome membrane</location>
        <topology evidence="1">Multi-pass membrane protein</topology>
    </subcellularLocation>
</comment>
<comment type="catalytic activity">
    <reaction evidence="14">
        <text>L-aspartyl-L-lysine(out) = L-aspartyl-L-lysine(in)</text>
        <dbReference type="Rhea" id="RHEA:79411"/>
        <dbReference type="ChEBI" id="CHEBI:229953"/>
    </reaction>
</comment>
<evidence type="ECO:0000256" key="10">
    <source>
        <dbReference type="ARBA" id="ARBA00044881"/>
    </source>
</evidence>
<feature type="transmembrane region" description="Helical" evidence="25">
    <location>
        <begin position="70"/>
        <end position="89"/>
    </location>
</feature>
<dbReference type="Gene3D" id="1.20.1250.20">
    <property type="entry name" value="MFS general substrate transporter like domains"/>
    <property type="match status" value="2"/>
</dbReference>
<dbReference type="PANTHER" id="PTHR23512:SF3">
    <property type="entry name" value="MAJOR FACILITATOR SUPERFAMILY DOMAIN-CONTAINING PROTEIN 1"/>
    <property type="match status" value="1"/>
</dbReference>
<keyword evidence="27" id="KW-1185">Reference proteome</keyword>
<feature type="transmembrane region" description="Helical" evidence="25">
    <location>
        <begin position="125"/>
        <end position="145"/>
    </location>
</feature>
<keyword evidence="3" id="KW-0813">Transport</keyword>
<comment type="catalytic activity">
    <reaction evidence="18">
        <text>L-histidyl-L-alpha-amino acid(out) = L-histidyl-L-alpha-amino acid(in)</text>
        <dbReference type="Rhea" id="RHEA:79379"/>
        <dbReference type="ChEBI" id="CHEBI:229964"/>
    </reaction>
</comment>
<gene>
    <name evidence="26" type="ORF">PPERSA_01755</name>
</gene>
<dbReference type="GO" id="GO:0022857">
    <property type="term" value="F:transmembrane transporter activity"/>
    <property type="evidence" value="ECO:0007669"/>
    <property type="project" value="InterPro"/>
</dbReference>
<evidence type="ECO:0000256" key="20">
    <source>
        <dbReference type="ARBA" id="ARBA00044924"/>
    </source>
</evidence>
<evidence type="ECO:0000256" key="23">
    <source>
        <dbReference type="ARBA" id="ARBA00045709"/>
    </source>
</evidence>
<comment type="catalytic activity">
    <reaction evidence="19">
        <text>L-alanyl-L-lysine(out) = L-alanyl-L-lysine(in)</text>
        <dbReference type="Rhea" id="RHEA:79415"/>
        <dbReference type="ChEBI" id="CHEBI:192470"/>
    </reaction>
</comment>
<evidence type="ECO:0000313" key="26">
    <source>
        <dbReference type="EMBL" id="KRX08294.1"/>
    </source>
</evidence>
<dbReference type="PANTHER" id="PTHR23512">
    <property type="entry name" value="MAJOR FACILITATOR SUPERFAMILY DOMAIN-CONTAINING PROTEIN 1"/>
    <property type="match status" value="1"/>
</dbReference>
<evidence type="ECO:0000256" key="24">
    <source>
        <dbReference type="ARBA" id="ARBA00046376"/>
    </source>
</evidence>
<keyword evidence="6 25" id="KW-0472">Membrane</keyword>
<evidence type="ECO:0000256" key="13">
    <source>
        <dbReference type="ARBA" id="ARBA00044893"/>
    </source>
</evidence>
<evidence type="ECO:0000256" key="1">
    <source>
        <dbReference type="ARBA" id="ARBA00004155"/>
    </source>
</evidence>
<evidence type="ECO:0000256" key="8">
    <source>
        <dbReference type="ARBA" id="ARBA00044876"/>
    </source>
</evidence>
<comment type="similarity">
    <text evidence="2">Belongs to the major facilitator superfamily.</text>
</comment>
<feature type="transmembrane region" description="Helical" evidence="25">
    <location>
        <begin position="33"/>
        <end position="50"/>
    </location>
</feature>
<dbReference type="AlphaFoldDB" id="A0A0V0R188"/>
<comment type="catalytic activity">
    <reaction evidence="11">
        <text>L-alpha-aminoacyl-L-histidine(out) = L-alpha-aminoacyl-L-histidine(in)</text>
        <dbReference type="Rhea" id="RHEA:79375"/>
        <dbReference type="ChEBI" id="CHEBI:229967"/>
    </reaction>
</comment>
<comment type="catalytic activity">
    <reaction evidence="20">
        <text>L-lysyl-glycine(out) = L-lysyl-glycine(in)</text>
        <dbReference type="Rhea" id="RHEA:79407"/>
        <dbReference type="ChEBI" id="CHEBI:191202"/>
    </reaction>
</comment>
<evidence type="ECO:0000256" key="5">
    <source>
        <dbReference type="ARBA" id="ARBA00022989"/>
    </source>
</evidence>
<comment type="catalytic activity">
    <reaction evidence="8">
        <text>L-lysyl-L-alanine(out) = L-lysyl-L-alanine(in)</text>
        <dbReference type="Rhea" id="RHEA:79399"/>
        <dbReference type="ChEBI" id="CHEBI:229954"/>
    </reaction>
</comment>
<keyword evidence="4 25" id="KW-0812">Transmembrane</keyword>
<evidence type="ECO:0000256" key="21">
    <source>
        <dbReference type="ARBA" id="ARBA00044985"/>
    </source>
</evidence>
<reference evidence="26 27" key="1">
    <citation type="journal article" date="2015" name="Sci. Rep.">
        <title>Genome of the facultative scuticociliatosis pathogen Pseudocohnilembus persalinus provides insight into its virulence through horizontal gene transfer.</title>
        <authorList>
            <person name="Xiong J."/>
            <person name="Wang G."/>
            <person name="Cheng J."/>
            <person name="Tian M."/>
            <person name="Pan X."/>
            <person name="Warren A."/>
            <person name="Jiang C."/>
            <person name="Yuan D."/>
            <person name="Miao W."/>
        </authorList>
    </citation>
    <scope>NUCLEOTIDE SEQUENCE [LARGE SCALE GENOMIC DNA]</scope>
    <source>
        <strain evidence="26">36N120E</strain>
    </source>
</reference>
<comment type="catalytic activity">
    <reaction evidence="9">
        <text>L-histidyl-glycine(out) = L-histidyl-glycine(in)</text>
        <dbReference type="Rhea" id="RHEA:79395"/>
        <dbReference type="ChEBI" id="CHEBI:229957"/>
    </reaction>
</comment>
<dbReference type="InParanoid" id="A0A0V0R188"/>
<keyword evidence="7" id="KW-0458">Lysosome</keyword>
<evidence type="ECO:0000256" key="16">
    <source>
        <dbReference type="ARBA" id="ARBA00044900"/>
    </source>
</evidence>
<feature type="transmembrane region" description="Helical" evidence="25">
    <location>
        <begin position="193"/>
        <end position="215"/>
    </location>
</feature>
<feature type="transmembrane region" description="Helical" evidence="25">
    <location>
        <begin position="301"/>
        <end position="321"/>
    </location>
</feature>
<evidence type="ECO:0000256" key="2">
    <source>
        <dbReference type="ARBA" id="ARBA00008335"/>
    </source>
</evidence>
<evidence type="ECO:0000256" key="15">
    <source>
        <dbReference type="ARBA" id="ARBA00044899"/>
    </source>
</evidence>
<comment type="catalytic activity">
    <reaction evidence="12">
        <text>L-lysyl-L-alpha-amino acid(out) = L-lysyl-L-alpha-amino acid(in)</text>
        <dbReference type="Rhea" id="RHEA:79387"/>
        <dbReference type="ChEBI" id="CHEBI:229965"/>
    </reaction>
</comment>
<name>A0A0V0R188_PSEPJ</name>
<feature type="transmembrane region" description="Helical" evidence="25">
    <location>
        <begin position="101"/>
        <end position="119"/>
    </location>
</feature>
<dbReference type="OMA" id="SAMCAYL"/>
<feature type="transmembrane region" description="Helical" evidence="25">
    <location>
        <begin position="259"/>
        <end position="281"/>
    </location>
</feature>
<comment type="function">
    <text evidence="23">Lysosomal dipeptide uniporter that selectively exports lysine, arginine or histidine-containing dipeptides with a net positive charge from the lysosome lumen into the cytosol. Could play a role in a specific type of protein O-glycosylation indirectly regulating macrophages migration and tissue invasion. Also essential for liver homeostasis.</text>
</comment>
<accession>A0A0V0R188</accession>
<evidence type="ECO:0000256" key="22">
    <source>
        <dbReference type="ARBA" id="ARBA00045018"/>
    </source>
</evidence>
<evidence type="ECO:0000313" key="27">
    <source>
        <dbReference type="Proteomes" id="UP000054937"/>
    </source>
</evidence>
<organism evidence="26 27">
    <name type="scientific">Pseudocohnilembus persalinus</name>
    <name type="common">Ciliate</name>
    <dbReference type="NCBI Taxonomy" id="266149"/>
    <lineage>
        <taxon>Eukaryota</taxon>
        <taxon>Sar</taxon>
        <taxon>Alveolata</taxon>
        <taxon>Ciliophora</taxon>
        <taxon>Intramacronucleata</taxon>
        <taxon>Oligohymenophorea</taxon>
        <taxon>Scuticociliatia</taxon>
        <taxon>Philasterida</taxon>
        <taxon>Pseudocohnilembidae</taxon>
        <taxon>Pseudocohnilembus</taxon>
    </lineage>
</organism>
<dbReference type="InterPro" id="IPR011701">
    <property type="entry name" value="MFS"/>
</dbReference>
<evidence type="ECO:0000256" key="4">
    <source>
        <dbReference type="ARBA" id="ARBA00022692"/>
    </source>
</evidence>
<dbReference type="EMBL" id="LDAU01000066">
    <property type="protein sequence ID" value="KRX08294.1"/>
    <property type="molecule type" value="Genomic_DNA"/>
</dbReference>
<comment type="catalytic activity">
    <reaction evidence="17">
        <text>L-arginyl-glycine(out) = L-arginyl-glycine(in)</text>
        <dbReference type="Rhea" id="RHEA:79391"/>
        <dbReference type="ChEBI" id="CHEBI:229955"/>
    </reaction>
</comment>
<evidence type="ECO:0000256" key="7">
    <source>
        <dbReference type="ARBA" id="ARBA00023228"/>
    </source>
</evidence>
<evidence type="ECO:0000256" key="3">
    <source>
        <dbReference type="ARBA" id="ARBA00022448"/>
    </source>
</evidence>
<comment type="catalytic activity">
    <reaction evidence="13">
        <text>L-alpha-aminoacyl-L-lysine(out) = L-alpha-aminoacyl-L-lysine(in)</text>
        <dbReference type="Rhea" id="RHEA:79383"/>
        <dbReference type="ChEBI" id="CHEBI:229966"/>
    </reaction>
</comment>
<evidence type="ECO:0000256" key="19">
    <source>
        <dbReference type="ARBA" id="ARBA00044919"/>
    </source>
</evidence>
<evidence type="ECO:0000256" key="25">
    <source>
        <dbReference type="SAM" id="Phobius"/>
    </source>
</evidence>
<comment type="subunit">
    <text evidence="24">Homodimer. Interacts with lysosomal protein GLMP (via lumenal domain); the interaction starts while both proteins are still in the endoplasmic reticulum and is required for stabilization of MFSD1 in lysosomes but has no direct effect on its targeting to lysosomes or transporter activity.</text>
</comment>
<feature type="transmembrane region" description="Helical" evidence="25">
    <location>
        <begin position="392"/>
        <end position="412"/>
    </location>
</feature>
<comment type="catalytic activity">
    <reaction evidence="10">
        <text>L-alpha-aminoacyl-L-arginine(out) = L-alpha-aminoacyl-L-arginine(in)</text>
        <dbReference type="Rhea" id="RHEA:79367"/>
        <dbReference type="ChEBI" id="CHEBI:229968"/>
    </reaction>
</comment>
<comment type="catalytic activity">
    <reaction evidence="15">
        <text>L-arginyl-L-alpha-amino acid(out) = L-arginyl-L-alpha-amino acid(in)</text>
        <dbReference type="Rhea" id="RHEA:79371"/>
        <dbReference type="ChEBI" id="CHEBI:84315"/>
    </reaction>
</comment>
<keyword evidence="5 25" id="KW-1133">Transmembrane helix</keyword>
<comment type="caution">
    <text evidence="26">The sequence shown here is derived from an EMBL/GenBank/DDBJ whole genome shotgun (WGS) entry which is preliminary data.</text>
</comment>
<evidence type="ECO:0000256" key="17">
    <source>
        <dbReference type="ARBA" id="ARBA00044903"/>
    </source>
</evidence>
<dbReference type="SUPFAM" id="SSF103473">
    <property type="entry name" value="MFS general substrate transporter"/>
    <property type="match status" value="1"/>
</dbReference>
<evidence type="ECO:0000256" key="12">
    <source>
        <dbReference type="ARBA" id="ARBA00044891"/>
    </source>
</evidence>
<evidence type="ECO:0000256" key="11">
    <source>
        <dbReference type="ARBA" id="ARBA00044884"/>
    </source>
</evidence>
<dbReference type="GO" id="GO:0005765">
    <property type="term" value="C:lysosomal membrane"/>
    <property type="evidence" value="ECO:0007669"/>
    <property type="project" value="UniProtKB-SubCell"/>
</dbReference>